<dbReference type="OrthoDB" id="10254438at2759"/>
<dbReference type="AlphaFoldDB" id="A0A132NM08"/>
<protein>
    <submittedName>
        <fullName evidence="1">Uncharacterized protein</fullName>
    </submittedName>
</protein>
<evidence type="ECO:0000313" key="2">
    <source>
        <dbReference type="Proteomes" id="UP000070089"/>
    </source>
</evidence>
<gene>
    <name evidence="1" type="ORF">QR46_4951</name>
</gene>
<organism evidence="1 2">
    <name type="scientific">Giardia duodenalis assemblage B</name>
    <dbReference type="NCBI Taxonomy" id="1394984"/>
    <lineage>
        <taxon>Eukaryota</taxon>
        <taxon>Metamonada</taxon>
        <taxon>Diplomonadida</taxon>
        <taxon>Hexamitidae</taxon>
        <taxon>Giardiinae</taxon>
        <taxon>Giardia</taxon>
    </lineage>
</organism>
<proteinExistence type="predicted"/>
<dbReference type="VEuPathDB" id="GiardiaDB:QR46_4951"/>
<name>A0A132NM08_GIAIN</name>
<dbReference type="EMBL" id="JXTI01000355">
    <property type="protein sequence ID" value="KWX11095.1"/>
    <property type="molecule type" value="Genomic_DNA"/>
</dbReference>
<dbReference type="Proteomes" id="UP000070089">
    <property type="component" value="Unassembled WGS sequence"/>
</dbReference>
<evidence type="ECO:0000313" key="1">
    <source>
        <dbReference type="EMBL" id="KWX11095.1"/>
    </source>
</evidence>
<accession>A0A132NM08</accession>
<comment type="caution">
    <text evidence="1">The sequence shown here is derived from an EMBL/GenBank/DDBJ whole genome shotgun (WGS) entry which is preliminary data.</text>
</comment>
<sequence>MAFSYFTVPSGQPFRRPLPGHVAARLATPVRKTRSVDEAAARRSQVLFQRSEKAGEAYRAAKKVAMSRRLFDFHDRAVTRHRVEKAQQNAERRRAALLQRKSDAIATSYNEWYDARVYKEEEGHLSKSKRDRYGGKRTGLWGEQLILSNASIRVSSTGSAIALSTSCQLA</sequence>
<reference evidence="1 2" key="1">
    <citation type="journal article" date="2015" name="Mol. Biochem. Parasitol.">
        <title>Identification of polymorphic genes for use in assemblage B genotyping assays through comparative genomics of multiple assemblage B Giardia duodenalis isolates.</title>
        <authorList>
            <person name="Wielinga C."/>
            <person name="Thompson R.C."/>
            <person name="Monis P."/>
            <person name="Ryan U."/>
        </authorList>
    </citation>
    <scope>NUCLEOTIDE SEQUENCE [LARGE SCALE GENOMIC DNA]</scope>
    <source>
        <strain evidence="1 2">BAH15c1</strain>
    </source>
</reference>